<dbReference type="AlphaFoldDB" id="A0A9K3GJ23"/>
<proteinExistence type="predicted"/>
<feature type="compositionally biased region" description="Basic and acidic residues" evidence="1">
    <location>
        <begin position="451"/>
        <end position="478"/>
    </location>
</feature>
<sequence length="485" mass="52222">MQPGLPGAPQPEITSVVSTGPTSKSVSIPRPVQAAPPVASHVPGTSEAPQAIDGPSDESKPLEYIPGTGPAPQPTVPVQNIPGTGSYAQPMMPQGDMMPGMSSQEQAYESQRLRNISMPQRHFVPGQAAPMGGVGPASLPGASIPGAMPVGVPAAKRIPPVDVSVLMREVMVDVCKRDTTDPEGRDWRLLLTGFPRSLPTDLLGKFCNAFGTMKRLDVLGAVAAVSYDSCDGLLRCYRVLPQLPALSPGTTAIKCQIPQSQEERVLTHLTTEIRRNNPSSTGTPALSDTPSAKAERDDKLLVEQMSLMCMRYQASADAMAKENQWKAKEKARAARERKERGEEESEEEKAPEGEEGGDVPMDQKEGEGEGEGAEEDGAKEKEELFDMAIASTKKENYALPVFNPAAARGDDEDGEGHGQGLNMGVMQAVHLFKQRGTPALMTHALVCTPDRGSDDRGRHDAGADRAADRYERDRDRARDHRRSYR</sequence>
<feature type="compositionally biased region" description="Polar residues" evidence="1">
    <location>
        <begin position="276"/>
        <end position="290"/>
    </location>
</feature>
<organism evidence="2 3">
    <name type="scientific">Kipferlia bialata</name>
    <dbReference type="NCBI Taxonomy" id="797122"/>
    <lineage>
        <taxon>Eukaryota</taxon>
        <taxon>Metamonada</taxon>
        <taxon>Carpediemonas-like organisms</taxon>
        <taxon>Kipferlia</taxon>
    </lineage>
</organism>
<name>A0A9K3GJ23_9EUKA</name>
<feature type="compositionally biased region" description="Acidic residues" evidence="1">
    <location>
        <begin position="342"/>
        <end position="357"/>
    </location>
</feature>
<evidence type="ECO:0000313" key="3">
    <source>
        <dbReference type="Proteomes" id="UP000265618"/>
    </source>
</evidence>
<comment type="caution">
    <text evidence="2">The sequence shown here is derived from an EMBL/GenBank/DDBJ whole genome shotgun (WGS) entry which is preliminary data.</text>
</comment>
<dbReference type="EMBL" id="BDIP01001278">
    <property type="protein sequence ID" value="GIQ84026.1"/>
    <property type="molecule type" value="Genomic_DNA"/>
</dbReference>
<feature type="region of interest" description="Disordered" evidence="1">
    <location>
        <begin position="272"/>
        <end position="296"/>
    </location>
</feature>
<evidence type="ECO:0000313" key="2">
    <source>
        <dbReference type="EMBL" id="GIQ84026.1"/>
    </source>
</evidence>
<keyword evidence="3" id="KW-1185">Reference proteome</keyword>
<feature type="region of interest" description="Disordered" evidence="1">
    <location>
        <begin position="448"/>
        <end position="485"/>
    </location>
</feature>
<gene>
    <name evidence="2" type="ORF">KIPB_005447</name>
</gene>
<protein>
    <recommendedName>
        <fullName evidence="4">RRM domain-containing protein</fullName>
    </recommendedName>
</protein>
<feature type="compositionally biased region" description="Basic and acidic residues" evidence="1">
    <location>
        <begin position="323"/>
        <end position="341"/>
    </location>
</feature>
<accession>A0A9K3GJ23</accession>
<feature type="compositionally biased region" description="Polar residues" evidence="1">
    <location>
        <begin position="12"/>
        <end position="26"/>
    </location>
</feature>
<evidence type="ECO:0000256" key="1">
    <source>
        <dbReference type="SAM" id="MobiDB-lite"/>
    </source>
</evidence>
<evidence type="ECO:0008006" key="4">
    <source>
        <dbReference type="Google" id="ProtNLM"/>
    </source>
</evidence>
<feature type="region of interest" description="Disordered" evidence="1">
    <location>
        <begin position="323"/>
        <end position="385"/>
    </location>
</feature>
<reference evidence="2 3" key="1">
    <citation type="journal article" date="2018" name="PLoS ONE">
        <title>The draft genome of Kipferlia bialata reveals reductive genome evolution in fornicate parasites.</title>
        <authorList>
            <person name="Tanifuji G."/>
            <person name="Takabayashi S."/>
            <person name="Kume K."/>
            <person name="Takagi M."/>
            <person name="Nakayama T."/>
            <person name="Kamikawa R."/>
            <person name="Inagaki Y."/>
            <person name="Hashimoto T."/>
        </authorList>
    </citation>
    <scope>NUCLEOTIDE SEQUENCE [LARGE SCALE GENOMIC DNA]</scope>
    <source>
        <strain evidence="2">NY0173</strain>
    </source>
</reference>
<feature type="region of interest" description="Disordered" evidence="1">
    <location>
        <begin position="1"/>
        <end position="62"/>
    </location>
</feature>
<dbReference type="Proteomes" id="UP000265618">
    <property type="component" value="Unassembled WGS sequence"/>
</dbReference>